<keyword evidence="2" id="KW-1185">Reference proteome</keyword>
<organism evidence="1 2">
    <name type="scientific">Texcoconibacillus texcoconensis</name>
    <dbReference type="NCBI Taxonomy" id="1095777"/>
    <lineage>
        <taxon>Bacteria</taxon>
        <taxon>Bacillati</taxon>
        <taxon>Bacillota</taxon>
        <taxon>Bacilli</taxon>
        <taxon>Bacillales</taxon>
        <taxon>Bacillaceae</taxon>
        <taxon>Texcoconibacillus</taxon>
    </lineage>
</organism>
<sequence>MGYPSKMGNFSLMNNRKSLQPYLPTTASFNKNTMWNLMDQYSELIIKPSFSRWGENIYKLSHVSDEKYEIQNEDIVKTIEGKEETIEYFRKKIRYVPYIIQQHIPLAKINGRPFDIRVMVQRRKNSHLWVVTAMIAKVAGDGYIVTNLREGRTLLNVDDAIQQSSINIENINVLISEMNSVVLMGAEQLSKSFSLPRIFGFDIGIDLHGHIWIIEGNFGPALSHFSKLENKKMYHTIIKFLNE</sequence>
<evidence type="ECO:0000313" key="1">
    <source>
        <dbReference type="EMBL" id="MBB5173622.1"/>
    </source>
</evidence>
<dbReference type="Gene3D" id="3.30.470.20">
    <property type="entry name" value="ATP-grasp fold, B domain"/>
    <property type="match status" value="1"/>
</dbReference>
<dbReference type="InterPro" id="IPR026838">
    <property type="entry name" value="YheC/D"/>
</dbReference>
<name>A0A840QQB6_9BACI</name>
<dbReference type="EMBL" id="JACHHB010000007">
    <property type="protein sequence ID" value="MBB5173622.1"/>
    <property type="molecule type" value="Genomic_DNA"/>
</dbReference>
<reference evidence="1 2" key="1">
    <citation type="submission" date="2020-08" db="EMBL/GenBank/DDBJ databases">
        <title>Genomic Encyclopedia of Type Strains, Phase IV (KMG-IV): sequencing the most valuable type-strain genomes for metagenomic binning, comparative biology and taxonomic classification.</title>
        <authorList>
            <person name="Goeker M."/>
        </authorList>
    </citation>
    <scope>NUCLEOTIDE SEQUENCE [LARGE SCALE GENOMIC DNA]</scope>
    <source>
        <strain evidence="1 2">DSM 24696</strain>
    </source>
</reference>
<dbReference type="AlphaFoldDB" id="A0A840QQB6"/>
<dbReference type="SUPFAM" id="SSF56059">
    <property type="entry name" value="Glutathione synthetase ATP-binding domain-like"/>
    <property type="match status" value="1"/>
</dbReference>
<protein>
    <recommendedName>
        <fullName evidence="3">ATP-grasp domain-containing protein</fullName>
    </recommendedName>
</protein>
<dbReference type="Proteomes" id="UP000551878">
    <property type="component" value="Unassembled WGS sequence"/>
</dbReference>
<evidence type="ECO:0008006" key="3">
    <source>
        <dbReference type="Google" id="ProtNLM"/>
    </source>
</evidence>
<evidence type="ECO:0000313" key="2">
    <source>
        <dbReference type="Proteomes" id="UP000551878"/>
    </source>
</evidence>
<gene>
    <name evidence="1" type="ORF">HNQ41_001811</name>
</gene>
<comment type="caution">
    <text evidence="1">The sequence shown here is derived from an EMBL/GenBank/DDBJ whole genome shotgun (WGS) entry which is preliminary data.</text>
</comment>
<dbReference type="RefSeq" id="WP_184664071.1">
    <property type="nucleotide sequence ID" value="NZ_JACHHB010000007.1"/>
</dbReference>
<proteinExistence type="predicted"/>
<accession>A0A840QQB6</accession>
<dbReference type="Pfam" id="PF14398">
    <property type="entry name" value="ATPgrasp_YheCD"/>
    <property type="match status" value="1"/>
</dbReference>